<dbReference type="PANTHER" id="PTHR47558:SF1">
    <property type="entry name" value="HISTONE DEACETYLASE HOS3"/>
    <property type="match status" value="1"/>
</dbReference>
<feature type="domain" description="Histone deacetylase" evidence="2">
    <location>
        <begin position="150"/>
        <end position="482"/>
    </location>
</feature>
<dbReference type="GO" id="GO:0005634">
    <property type="term" value="C:nucleus"/>
    <property type="evidence" value="ECO:0007669"/>
    <property type="project" value="TreeGrafter"/>
</dbReference>
<dbReference type="Proteomes" id="UP000799324">
    <property type="component" value="Unassembled WGS sequence"/>
</dbReference>
<protein>
    <submittedName>
        <fullName evidence="3">Arginase/deacetylase</fullName>
    </submittedName>
</protein>
<reference evidence="3" key="1">
    <citation type="journal article" date="2020" name="Stud. Mycol.">
        <title>101 Dothideomycetes genomes: a test case for predicting lifestyles and emergence of pathogens.</title>
        <authorList>
            <person name="Haridas S."/>
            <person name="Albert R."/>
            <person name="Binder M."/>
            <person name="Bloem J."/>
            <person name="Labutti K."/>
            <person name="Salamov A."/>
            <person name="Andreopoulos B."/>
            <person name="Baker S."/>
            <person name="Barry K."/>
            <person name="Bills G."/>
            <person name="Bluhm B."/>
            <person name="Cannon C."/>
            <person name="Castanera R."/>
            <person name="Culley D."/>
            <person name="Daum C."/>
            <person name="Ezra D."/>
            <person name="Gonzalez J."/>
            <person name="Henrissat B."/>
            <person name="Kuo A."/>
            <person name="Liang C."/>
            <person name="Lipzen A."/>
            <person name="Lutzoni F."/>
            <person name="Magnuson J."/>
            <person name="Mondo S."/>
            <person name="Nolan M."/>
            <person name="Ohm R."/>
            <person name="Pangilinan J."/>
            <person name="Park H.-J."/>
            <person name="Ramirez L."/>
            <person name="Alfaro M."/>
            <person name="Sun H."/>
            <person name="Tritt A."/>
            <person name="Yoshinaga Y."/>
            <person name="Zwiers L.-H."/>
            <person name="Turgeon B."/>
            <person name="Goodwin S."/>
            <person name="Spatafora J."/>
            <person name="Crous P."/>
            <person name="Grigoriev I."/>
        </authorList>
    </citation>
    <scope>NUCLEOTIDE SEQUENCE</scope>
    <source>
        <strain evidence="3">CBS 122681</strain>
    </source>
</reference>
<feature type="compositionally biased region" description="Pro residues" evidence="1">
    <location>
        <begin position="972"/>
        <end position="982"/>
    </location>
</feature>
<dbReference type="PRINTS" id="PR01270">
    <property type="entry name" value="HDASUPER"/>
</dbReference>
<feature type="region of interest" description="Disordered" evidence="1">
    <location>
        <begin position="813"/>
        <end position="903"/>
    </location>
</feature>
<feature type="compositionally biased region" description="Polar residues" evidence="1">
    <location>
        <begin position="1048"/>
        <end position="1063"/>
    </location>
</feature>
<evidence type="ECO:0000313" key="4">
    <source>
        <dbReference type="Proteomes" id="UP000799324"/>
    </source>
</evidence>
<dbReference type="Gene3D" id="3.40.800.20">
    <property type="entry name" value="Histone deacetylase domain"/>
    <property type="match status" value="1"/>
</dbReference>
<feature type="region of interest" description="Disordered" evidence="1">
    <location>
        <begin position="1"/>
        <end position="36"/>
    </location>
</feature>
<dbReference type="GO" id="GO:0004407">
    <property type="term" value="F:histone deacetylase activity"/>
    <property type="evidence" value="ECO:0007669"/>
    <property type="project" value="TreeGrafter"/>
</dbReference>
<dbReference type="OrthoDB" id="5232919at2759"/>
<feature type="compositionally biased region" description="Basic and acidic residues" evidence="1">
    <location>
        <begin position="813"/>
        <end position="831"/>
    </location>
</feature>
<dbReference type="InterPro" id="IPR053244">
    <property type="entry name" value="HDAC_HD_type_1"/>
</dbReference>
<organism evidence="3 4">
    <name type="scientific">Lophiostoma macrostomum CBS 122681</name>
    <dbReference type="NCBI Taxonomy" id="1314788"/>
    <lineage>
        <taxon>Eukaryota</taxon>
        <taxon>Fungi</taxon>
        <taxon>Dikarya</taxon>
        <taxon>Ascomycota</taxon>
        <taxon>Pezizomycotina</taxon>
        <taxon>Dothideomycetes</taxon>
        <taxon>Pleosporomycetidae</taxon>
        <taxon>Pleosporales</taxon>
        <taxon>Lophiostomataceae</taxon>
        <taxon>Lophiostoma</taxon>
    </lineage>
</organism>
<dbReference type="InterPro" id="IPR000286">
    <property type="entry name" value="HDACs"/>
</dbReference>
<feature type="compositionally biased region" description="Low complexity" evidence="1">
    <location>
        <begin position="833"/>
        <end position="851"/>
    </location>
</feature>
<keyword evidence="4" id="KW-1185">Reference proteome</keyword>
<proteinExistence type="predicted"/>
<feature type="compositionally biased region" description="Basic and acidic residues" evidence="1">
    <location>
        <begin position="1074"/>
        <end position="1090"/>
    </location>
</feature>
<dbReference type="GO" id="GO:0010468">
    <property type="term" value="P:regulation of gene expression"/>
    <property type="evidence" value="ECO:0007669"/>
    <property type="project" value="UniProtKB-ARBA"/>
</dbReference>
<feature type="compositionally biased region" description="Polar residues" evidence="1">
    <location>
        <begin position="10"/>
        <end position="19"/>
    </location>
</feature>
<accession>A0A6A6TVD6</accession>
<feature type="region of interest" description="Disordered" evidence="1">
    <location>
        <begin position="550"/>
        <end position="712"/>
    </location>
</feature>
<dbReference type="InterPro" id="IPR023801">
    <property type="entry name" value="His_deacetylse_dom"/>
</dbReference>
<feature type="region of interest" description="Disordered" evidence="1">
    <location>
        <begin position="758"/>
        <end position="779"/>
    </location>
</feature>
<gene>
    <name evidence="3" type="ORF">K491DRAFT_585311</name>
</gene>
<feature type="compositionally biased region" description="Low complexity" evidence="1">
    <location>
        <begin position="676"/>
        <end position="685"/>
    </location>
</feature>
<dbReference type="SUPFAM" id="SSF52768">
    <property type="entry name" value="Arginase/deacetylase"/>
    <property type="match status" value="1"/>
</dbReference>
<feature type="compositionally biased region" description="Low complexity" evidence="1">
    <location>
        <begin position="695"/>
        <end position="712"/>
    </location>
</feature>
<dbReference type="AlphaFoldDB" id="A0A6A6TVD6"/>
<dbReference type="CDD" id="cd09998">
    <property type="entry name" value="HDAC_Hos3"/>
    <property type="match status" value="1"/>
</dbReference>
<dbReference type="InterPro" id="IPR037138">
    <property type="entry name" value="His_deacetylse_dom_sf"/>
</dbReference>
<evidence type="ECO:0000256" key="1">
    <source>
        <dbReference type="SAM" id="MobiDB-lite"/>
    </source>
</evidence>
<dbReference type="EMBL" id="MU004289">
    <property type="protein sequence ID" value="KAF2662574.1"/>
    <property type="molecule type" value="Genomic_DNA"/>
</dbReference>
<sequence>MPHSPLTVPSRRSSLNPNIASPVGLKSPLQPPVEERPPLRACDVAEEYFKKELALHEGITGAATAGTLVFIHDQCYGHRFSRPRTSKTNLSLIVERPERILAAVLGISTAYVRLGDRHCDGHNPPHPYDAPPERIPFKIRKTSRAVDLASTVVANVHGLKWMEELKSLCLDAERKLASTGRELVREANLPGQPPKREFHETDLYLCSESLNAMQGALGGVLDAVDAVFQGASMRTGPSRAFVCIRPPGHHCSDDYPSGFCWINNVHVGIEHAVLQHGLTHAAIIDFDLHHGDGSQSITWARNKKVGSLPKNTPHWKKTSVGYFSLHDINSYPCEEGDDSKIQAASLCIDNAHGQTIWNIHLEGWKTMDEFWAIYEQKYLTLIEKTRQYLKHHTKRLRATPNHPPPKAAIFLSAGFDASEWETPGMQRHGSNVPTEFYARFTRDVVRLAQEEDTGVEGRIISVLEGGYSDRALTSGILSHLSGLTDGQVISNEPLRKGLSLDLRRQTNGVGLSDEEMVGSGARSETIVAYDPRWWQDVRLSELENLVNPPQMVVPKKTRTGPPPNFSSPTQSFTAKVVDPSKIRSSTGRFSSASPSRAPTPPPPDVDWATASHALSKLLIPTTRQTRSCKPEELAETKVKKEKPLPNLTSVHVDPSGRQLRGRRPVPSYADQDSDDQSVSSRAVSRANRRRTIADLPLPTEEPLPAARSASRRMSIASSVGSVSGDKIATRAPSVAAGRRSVTPAPGLPVNVVQVKKARTAAPTSRIPKNPPPMPRVPSGYLQKSANVMAKEKENDIDQLTTGLKRITLKMPSKEEYEAKEKQKIVDAEKKAVTKTTTRKAPTARTKSTKPTITAKKPLGRPPKSSKPPSPAQDVPMTAPVTHTELPPAAIPSPEPPQIQSAVTLPLEQPQPIQPEQPYPIIAPLDPDRRSSTVVIQPPTELKEITITPEQLPKPSFMTVIDPLPLTTSPLRPDTPPPPPPTSFPGFVHYSKETFSSSLTDSTQAAHPEPQAALQWMPPNADAPRPVSPASKRQDLPVFTANGMIPFASNPNTASTANGTSQPAEHQVLGATTKPKVDSKNDIWEVETPAR</sequence>
<feature type="compositionally biased region" description="Low complexity" evidence="1">
    <location>
        <begin position="961"/>
        <end position="971"/>
    </location>
</feature>
<feature type="region of interest" description="Disordered" evidence="1">
    <location>
        <begin position="1041"/>
        <end position="1090"/>
    </location>
</feature>
<dbReference type="Pfam" id="PF00850">
    <property type="entry name" value="Hist_deacetyl"/>
    <property type="match status" value="1"/>
</dbReference>
<feature type="compositionally biased region" description="Basic and acidic residues" evidence="1">
    <location>
        <begin position="628"/>
        <end position="643"/>
    </location>
</feature>
<evidence type="ECO:0000313" key="3">
    <source>
        <dbReference type="EMBL" id="KAF2662574.1"/>
    </source>
</evidence>
<evidence type="ECO:0000259" key="2">
    <source>
        <dbReference type="Pfam" id="PF00850"/>
    </source>
</evidence>
<dbReference type="PANTHER" id="PTHR47558">
    <property type="entry name" value="HISTONE DEACETYLASE HOS3"/>
    <property type="match status" value="1"/>
</dbReference>
<dbReference type="InterPro" id="IPR023696">
    <property type="entry name" value="Ureohydrolase_dom_sf"/>
</dbReference>
<feature type="region of interest" description="Disordered" evidence="1">
    <location>
        <begin position="1014"/>
        <end position="1033"/>
    </location>
</feature>
<dbReference type="FunFam" id="3.40.800.20:FF:000011">
    <property type="entry name" value="Histone deacetylase HOS3"/>
    <property type="match status" value="1"/>
</dbReference>
<name>A0A6A6TVD6_9PLEO</name>
<feature type="region of interest" description="Disordered" evidence="1">
    <location>
        <begin position="945"/>
        <end position="988"/>
    </location>
</feature>